<dbReference type="GO" id="GO:0031176">
    <property type="term" value="F:endo-1,4-beta-xylanase activity"/>
    <property type="evidence" value="ECO:0007669"/>
    <property type="project" value="UniProtKB-EC"/>
</dbReference>
<accession>R4X8D1</accession>
<feature type="domain" description="GH10" evidence="11">
    <location>
        <begin position="42"/>
        <end position="382"/>
    </location>
</feature>
<name>R4X8D1_TAPDE</name>
<dbReference type="Gene3D" id="3.20.20.80">
    <property type="entry name" value="Glycosidases"/>
    <property type="match status" value="1"/>
</dbReference>
<evidence type="ECO:0000256" key="1">
    <source>
        <dbReference type="ARBA" id="ARBA00000681"/>
    </source>
</evidence>
<feature type="signal peptide" evidence="10">
    <location>
        <begin position="1"/>
        <end position="17"/>
    </location>
</feature>
<evidence type="ECO:0000256" key="8">
    <source>
        <dbReference type="ARBA" id="ARBA00023326"/>
    </source>
</evidence>
<evidence type="ECO:0000256" key="6">
    <source>
        <dbReference type="ARBA" id="ARBA00023277"/>
    </source>
</evidence>
<keyword evidence="4 10" id="KW-0732">Signal</keyword>
<feature type="chain" id="PRO_5004373134" description="Beta-xylanase" evidence="10">
    <location>
        <begin position="18"/>
        <end position="481"/>
    </location>
</feature>
<dbReference type="EC" id="3.2.1.8" evidence="9"/>
<dbReference type="OrthoDB" id="3055998at2759"/>
<dbReference type="PANTHER" id="PTHR31490:SF88">
    <property type="entry name" value="BETA-XYLANASE"/>
    <property type="match status" value="1"/>
</dbReference>
<dbReference type="Proteomes" id="UP000013776">
    <property type="component" value="Unassembled WGS sequence"/>
</dbReference>
<evidence type="ECO:0000313" key="12">
    <source>
        <dbReference type="EMBL" id="CCG81834.1"/>
    </source>
</evidence>
<reference evidence="12 13" key="1">
    <citation type="journal article" date="2013" name="MBio">
        <title>Genome sequencing of the plant pathogen Taphrina deformans, the causal agent of peach leaf curl.</title>
        <authorList>
            <person name="Cisse O.H."/>
            <person name="Almeida J.M.G.C.F."/>
            <person name="Fonseca A."/>
            <person name="Kumar A.A."/>
            <person name="Salojaervi J."/>
            <person name="Overmyer K."/>
            <person name="Hauser P.M."/>
            <person name="Pagni M."/>
        </authorList>
    </citation>
    <scope>NUCLEOTIDE SEQUENCE [LARGE SCALE GENOMIC DNA]</scope>
    <source>
        <strain evidence="13">PYCC 5710 / ATCC 11124 / CBS 356.35 / IMI 108563 / JCM 9778 / NBRC 8474</strain>
    </source>
</reference>
<dbReference type="VEuPathDB" id="FungiDB:TAPDE_001703"/>
<keyword evidence="6 9" id="KW-0119">Carbohydrate metabolism</keyword>
<evidence type="ECO:0000256" key="3">
    <source>
        <dbReference type="ARBA" id="ARBA00022651"/>
    </source>
</evidence>
<comment type="catalytic activity">
    <reaction evidence="1 9">
        <text>Endohydrolysis of (1-&gt;4)-beta-D-xylosidic linkages in xylans.</text>
        <dbReference type="EC" id="3.2.1.8"/>
    </reaction>
</comment>
<sequence length="481" mass="51411">MMIINLLLQLPLQAAIAQQTFSGSNSVPDVTLLIDNPGTNSSTTIRTLLDAVSAKRGSPFLFGVAYDSSSNTKLNNYAISRLNDTFNLGVAENNCKWVYTEPSRNVSDLTACKQSRDLFTNHSASFRLHNTFWHQQTPSWLPGEFSASELVNDIIPVHVKQEAGGMGNYVSVDVLNEIVGDSVTSGMSAYDCVANKMSWPTTRSDTDSTPFVTDLSWVESALRAAAQSTNATLLLNDYSTGGNNSKTECYYTLARALQGDGVPLGGIGFQSHVAAKANNFDSKGAVKATFARFASLGLACAITEFDVWLQDNSTQSLRWQAAIYGDYLDACLYSANCHEFLVWGLYDSVSWLTTFPDRGVAMPLLFDANMVPKLNYYEVRARLQRYLDGSGEVCASASGNTACDLKQYATGPSSATAAAAVSSVVGSSSRASATSARPTTGSSLPSQSANSAVSAGTSSLEARCSLWLALAAFGTTFLLST</sequence>
<keyword evidence="5 9" id="KW-0378">Hydrolase</keyword>
<dbReference type="Pfam" id="PF00331">
    <property type="entry name" value="Glyco_hydro_10"/>
    <property type="match status" value="1"/>
</dbReference>
<dbReference type="PANTHER" id="PTHR31490">
    <property type="entry name" value="GLYCOSYL HYDROLASE"/>
    <property type="match status" value="1"/>
</dbReference>
<dbReference type="SMART" id="SM00633">
    <property type="entry name" value="Glyco_10"/>
    <property type="match status" value="1"/>
</dbReference>
<dbReference type="eggNOG" id="ENOG502SHCI">
    <property type="taxonomic scope" value="Eukaryota"/>
</dbReference>
<keyword evidence="7 9" id="KW-0326">Glycosidase</keyword>
<proteinExistence type="inferred from homology"/>
<dbReference type="InterPro" id="IPR044846">
    <property type="entry name" value="GH10"/>
</dbReference>
<evidence type="ECO:0000313" key="13">
    <source>
        <dbReference type="Proteomes" id="UP000013776"/>
    </source>
</evidence>
<evidence type="ECO:0000256" key="2">
    <source>
        <dbReference type="ARBA" id="ARBA00007495"/>
    </source>
</evidence>
<evidence type="ECO:0000256" key="10">
    <source>
        <dbReference type="SAM" id="SignalP"/>
    </source>
</evidence>
<evidence type="ECO:0000256" key="9">
    <source>
        <dbReference type="RuleBase" id="RU361174"/>
    </source>
</evidence>
<comment type="similarity">
    <text evidence="2 9">Belongs to the glycosyl hydrolase 10 (cellulase F) family.</text>
</comment>
<comment type="caution">
    <text evidence="12">The sequence shown here is derived from an EMBL/GenBank/DDBJ whole genome shotgun (WGS) entry which is preliminary data.</text>
</comment>
<keyword evidence="13" id="KW-1185">Reference proteome</keyword>
<evidence type="ECO:0000259" key="11">
    <source>
        <dbReference type="PROSITE" id="PS51760"/>
    </source>
</evidence>
<dbReference type="PROSITE" id="PS51760">
    <property type="entry name" value="GH10_2"/>
    <property type="match status" value="1"/>
</dbReference>
<dbReference type="GO" id="GO:0045493">
    <property type="term" value="P:xylan catabolic process"/>
    <property type="evidence" value="ECO:0007669"/>
    <property type="project" value="UniProtKB-KW"/>
</dbReference>
<gene>
    <name evidence="12" type="ORF">TAPDE_001703</name>
</gene>
<organism evidence="12 13">
    <name type="scientific">Taphrina deformans (strain PYCC 5710 / ATCC 11124 / CBS 356.35 / IMI 108563 / JCM 9778 / NBRC 8474)</name>
    <name type="common">Peach leaf curl fungus</name>
    <name type="synonym">Lalaria deformans</name>
    <dbReference type="NCBI Taxonomy" id="1097556"/>
    <lineage>
        <taxon>Eukaryota</taxon>
        <taxon>Fungi</taxon>
        <taxon>Dikarya</taxon>
        <taxon>Ascomycota</taxon>
        <taxon>Taphrinomycotina</taxon>
        <taxon>Taphrinomycetes</taxon>
        <taxon>Taphrinales</taxon>
        <taxon>Taphrinaceae</taxon>
        <taxon>Taphrina</taxon>
    </lineage>
</organism>
<evidence type="ECO:0000256" key="5">
    <source>
        <dbReference type="ARBA" id="ARBA00022801"/>
    </source>
</evidence>
<dbReference type="SUPFAM" id="SSF51445">
    <property type="entry name" value="(Trans)glycosidases"/>
    <property type="match status" value="1"/>
</dbReference>
<dbReference type="InterPro" id="IPR017853">
    <property type="entry name" value="GH"/>
</dbReference>
<dbReference type="AlphaFoldDB" id="R4X8D1"/>
<protein>
    <recommendedName>
        <fullName evidence="9">Beta-xylanase</fullName>
        <ecNumber evidence="9">3.2.1.8</ecNumber>
    </recommendedName>
</protein>
<evidence type="ECO:0000256" key="7">
    <source>
        <dbReference type="ARBA" id="ARBA00023295"/>
    </source>
</evidence>
<keyword evidence="8 9" id="KW-0624">Polysaccharide degradation</keyword>
<dbReference type="PRINTS" id="PR00134">
    <property type="entry name" value="GLHYDRLASE10"/>
</dbReference>
<dbReference type="EMBL" id="CAHR02000060">
    <property type="protein sequence ID" value="CCG81834.1"/>
    <property type="molecule type" value="Genomic_DNA"/>
</dbReference>
<dbReference type="STRING" id="1097556.R4X8D1"/>
<dbReference type="InterPro" id="IPR001000">
    <property type="entry name" value="GH10_dom"/>
</dbReference>
<evidence type="ECO:0000256" key="4">
    <source>
        <dbReference type="ARBA" id="ARBA00022729"/>
    </source>
</evidence>
<keyword evidence="3" id="KW-0858">Xylan degradation</keyword>